<organism evidence="1 2">
    <name type="scientific">Pleurodeles waltl</name>
    <name type="common">Iberian ribbed newt</name>
    <dbReference type="NCBI Taxonomy" id="8319"/>
    <lineage>
        <taxon>Eukaryota</taxon>
        <taxon>Metazoa</taxon>
        <taxon>Chordata</taxon>
        <taxon>Craniata</taxon>
        <taxon>Vertebrata</taxon>
        <taxon>Euteleostomi</taxon>
        <taxon>Amphibia</taxon>
        <taxon>Batrachia</taxon>
        <taxon>Caudata</taxon>
        <taxon>Salamandroidea</taxon>
        <taxon>Salamandridae</taxon>
        <taxon>Pleurodelinae</taxon>
        <taxon>Pleurodeles</taxon>
    </lineage>
</organism>
<comment type="caution">
    <text evidence="1">The sequence shown here is derived from an EMBL/GenBank/DDBJ whole genome shotgun (WGS) entry which is preliminary data.</text>
</comment>
<keyword evidence="2" id="KW-1185">Reference proteome</keyword>
<dbReference type="AlphaFoldDB" id="A0AAV7KPK3"/>
<reference evidence="1" key="1">
    <citation type="journal article" date="2022" name="bioRxiv">
        <title>Sequencing and chromosome-scale assembly of the giantPleurodeles waltlgenome.</title>
        <authorList>
            <person name="Brown T."/>
            <person name="Elewa A."/>
            <person name="Iarovenko S."/>
            <person name="Subramanian E."/>
            <person name="Araus A.J."/>
            <person name="Petzold A."/>
            <person name="Susuki M."/>
            <person name="Suzuki K.-i.T."/>
            <person name="Hayashi T."/>
            <person name="Toyoda A."/>
            <person name="Oliveira C."/>
            <person name="Osipova E."/>
            <person name="Leigh N.D."/>
            <person name="Simon A."/>
            <person name="Yun M.H."/>
        </authorList>
    </citation>
    <scope>NUCLEOTIDE SEQUENCE</scope>
    <source>
        <strain evidence="1">20211129_DDA</strain>
        <tissue evidence="1">Liver</tissue>
    </source>
</reference>
<protein>
    <submittedName>
        <fullName evidence="1">Uncharacterized protein</fullName>
    </submittedName>
</protein>
<dbReference type="Proteomes" id="UP001066276">
    <property type="component" value="Chromosome 12"/>
</dbReference>
<name>A0AAV7KPK3_PLEWA</name>
<dbReference type="EMBL" id="JANPWB010000016">
    <property type="protein sequence ID" value="KAJ1080065.1"/>
    <property type="molecule type" value="Genomic_DNA"/>
</dbReference>
<evidence type="ECO:0000313" key="1">
    <source>
        <dbReference type="EMBL" id="KAJ1080065.1"/>
    </source>
</evidence>
<sequence length="72" mass="8380">MYELLRWIQKAPRSSLNALESGRITGWAAHARCRLHWARSDRQALRLPLDEIRVLRSIPQTVEQRTDALVDS</sequence>
<proteinExistence type="predicted"/>
<accession>A0AAV7KPK3</accession>
<gene>
    <name evidence="1" type="ORF">NDU88_000287</name>
</gene>
<evidence type="ECO:0000313" key="2">
    <source>
        <dbReference type="Proteomes" id="UP001066276"/>
    </source>
</evidence>